<reference evidence="2 3" key="1">
    <citation type="submission" date="2017-07" db="EMBL/GenBank/DDBJ databases">
        <title>Sandarakinorhabdus cyanobacteriorum sp. nov., a novel bacterium isolated from cyanobacterial aggregates in a eutrophic lake.</title>
        <authorList>
            <person name="Cai H."/>
        </authorList>
    </citation>
    <scope>NUCLEOTIDE SEQUENCE [LARGE SCALE GENOMIC DNA]</scope>
    <source>
        <strain evidence="2 3">TH057</strain>
    </source>
</reference>
<keyword evidence="1" id="KW-0472">Membrane</keyword>
<dbReference type="Proteomes" id="UP000216991">
    <property type="component" value="Unassembled WGS sequence"/>
</dbReference>
<protein>
    <submittedName>
        <fullName evidence="2">Uncharacterized protein</fullName>
    </submittedName>
</protein>
<feature type="non-terminal residue" evidence="2">
    <location>
        <position position="97"/>
    </location>
</feature>
<keyword evidence="3" id="KW-1185">Reference proteome</keyword>
<evidence type="ECO:0000313" key="2">
    <source>
        <dbReference type="EMBL" id="OYQ38079.1"/>
    </source>
</evidence>
<comment type="caution">
    <text evidence="2">The sequence shown here is derived from an EMBL/GenBank/DDBJ whole genome shotgun (WGS) entry which is preliminary data.</text>
</comment>
<evidence type="ECO:0000313" key="3">
    <source>
        <dbReference type="Proteomes" id="UP000216991"/>
    </source>
</evidence>
<keyword evidence="1" id="KW-0812">Transmembrane</keyword>
<dbReference type="AlphaFoldDB" id="A0A255Z9G0"/>
<accession>A0A255Z9G0</accession>
<name>A0A255Z9G0_9SPHN</name>
<keyword evidence="1" id="KW-1133">Transmembrane helix</keyword>
<dbReference type="EMBL" id="NOXT01000009">
    <property type="protein sequence ID" value="OYQ38079.1"/>
    <property type="molecule type" value="Genomic_DNA"/>
</dbReference>
<evidence type="ECO:0000256" key="1">
    <source>
        <dbReference type="SAM" id="Phobius"/>
    </source>
</evidence>
<dbReference type="RefSeq" id="WP_133064235.1">
    <property type="nucleotide sequence ID" value="NZ_NOXT01000009.1"/>
</dbReference>
<proteinExistence type="predicted"/>
<sequence length="97" mass="10432">MTQDRNHLQLKPLTGRWLSAYMVVWSLLAVASLAALAFGTTMRLRAPLPARTTELGFSIEQDAATGNWTVDAVGTDEAVAAGLRIVLKNPALRQALA</sequence>
<gene>
    <name evidence="2" type="ORF">CHU93_00125</name>
</gene>
<organism evidence="2 3">
    <name type="scientific">Sandarakinorhabdus cyanobacteriorum</name>
    <dbReference type="NCBI Taxonomy" id="1981098"/>
    <lineage>
        <taxon>Bacteria</taxon>
        <taxon>Pseudomonadati</taxon>
        <taxon>Pseudomonadota</taxon>
        <taxon>Alphaproteobacteria</taxon>
        <taxon>Sphingomonadales</taxon>
        <taxon>Sphingosinicellaceae</taxon>
        <taxon>Sandarakinorhabdus</taxon>
    </lineage>
</organism>
<feature type="transmembrane region" description="Helical" evidence="1">
    <location>
        <begin position="20"/>
        <end position="39"/>
    </location>
</feature>